<keyword evidence="5" id="KW-1185">Reference proteome</keyword>
<dbReference type="Gene3D" id="3.30.930.30">
    <property type="match status" value="1"/>
</dbReference>
<dbReference type="NCBIfam" id="NF041497">
    <property type="entry name" value="MobV"/>
    <property type="match status" value="1"/>
</dbReference>
<dbReference type="GO" id="GO:0003677">
    <property type="term" value="F:DNA binding"/>
    <property type="evidence" value="ECO:0007669"/>
    <property type="project" value="InterPro"/>
</dbReference>
<feature type="coiled-coil region" evidence="2">
    <location>
        <begin position="241"/>
        <end position="292"/>
    </location>
</feature>
<dbReference type="RefSeq" id="WP_152593015.1">
    <property type="nucleotide sequence ID" value="NZ_CP045234.1"/>
</dbReference>
<proteinExistence type="inferred from homology"/>
<sequence>MSPLTILRIEKLKTFGNVAGSDDHVTRNRETPNADPTKENVRLIGGEDERALEEIVKEKISTLKHRPRHDAVLCTEMFLSASPEYFRPKNPSLSGQWSDSLMQQWAIASRDWLAQNYGSKCVRAELHLDESTPHIHAYIVPLNEKTGRVSHDAMFGGRGGQGRIKLSKLQDSYAAALAPLGIERGVKGSKATHTKVKEYYQAVNSEPLTAVITNNQLAPTPFESASSYVTRIQSDDQFLCINHQLADRAFMQERLSRAEQRARASEKERQRLEEIVRELELKTQQLRDLALEDVAWELGLHNSQGKWKGHGHIINIDGPKFYDFAPDQQKGGGGAIDLVMHVNQCNLRQAVVWLHERFGEAGAERAAIAKSRQVTAEIIQLEPRDKFRLPVEDKAKWLAVSNYLTQKRGIPSNFVELLHKRGLVYADDQQNAVFVMRNLLEEPQAIGAFLRGTRGENNTFLGYEKGTKRREGWFYFHLGGQSTNPVEKVVLLKSPIDAVSFAMLEYQRLGDVPPNRTLYMAVDNPKSLPVEQLQNIPNLQVAFDSDDSGNASARVVKELLPQSFRIKCKADDWNQLLRDYGQQLRQQNQQQQEQDDELSL</sequence>
<name>A0A5P8WLF7_9NOSO</name>
<dbReference type="SUPFAM" id="SSF57783">
    <property type="entry name" value="Zinc beta-ribbon"/>
    <property type="match status" value="1"/>
</dbReference>
<dbReference type="Pfam" id="PF13154">
    <property type="entry name" value="DUF3991"/>
    <property type="match status" value="1"/>
</dbReference>
<dbReference type="Proteomes" id="UP000326678">
    <property type="component" value="Chromosome pGXM07"/>
</dbReference>
<gene>
    <name evidence="4" type="ORF">GXM_10260</name>
</gene>
<accession>A0A5P8WLF7</accession>
<protein>
    <submittedName>
        <fullName evidence="4">Plasmid recombination enzyme</fullName>
    </submittedName>
</protein>
<comment type="similarity">
    <text evidence="1">Belongs to the plasmid mobilization pre family.</text>
</comment>
<dbReference type="InterPro" id="IPR025054">
    <property type="entry name" value="DUF3991"/>
</dbReference>
<evidence type="ECO:0000313" key="4">
    <source>
        <dbReference type="EMBL" id="QFS52996.1"/>
    </source>
</evidence>
<reference evidence="4 5" key="1">
    <citation type="submission" date="2019-10" db="EMBL/GenBank/DDBJ databases">
        <title>Genomic and transcriptomic insights into the perfect genentic adaptation of a filamentous nitrogen-fixing cyanobacterium to rice fields.</title>
        <authorList>
            <person name="Chen Z."/>
        </authorList>
    </citation>
    <scope>NUCLEOTIDE SEQUENCE [LARGE SCALE GENOMIC DNA]</scope>
    <source>
        <strain evidence="4">CCNUC1</strain>
    </source>
</reference>
<dbReference type="CDD" id="cd17242">
    <property type="entry name" value="MobM_relaxase"/>
    <property type="match status" value="1"/>
</dbReference>
<dbReference type="Pfam" id="PF01076">
    <property type="entry name" value="Mob_Pre"/>
    <property type="match status" value="1"/>
</dbReference>
<evidence type="ECO:0000259" key="3">
    <source>
        <dbReference type="Pfam" id="PF13154"/>
    </source>
</evidence>
<keyword evidence="2" id="KW-0175">Coiled coil</keyword>
<dbReference type="AlphaFoldDB" id="A0A5P8WLF7"/>
<dbReference type="EMBL" id="CP045234">
    <property type="protein sequence ID" value="QFS52996.1"/>
    <property type="molecule type" value="Genomic_DNA"/>
</dbReference>
<dbReference type="InterPro" id="IPR001668">
    <property type="entry name" value="Mob_Pre"/>
</dbReference>
<dbReference type="KEGG" id="nsh:GXM_10260"/>
<dbReference type="GO" id="GO:0006310">
    <property type="term" value="P:DNA recombination"/>
    <property type="evidence" value="ECO:0007669"/>
    <property type="project" value="InterPro"/>
</dbReference>
<organism evidence="4 5">
    <name type="scientific">Nostoc sphaeroides CCNUC1</name>
    <dbReference type="NCBI Taxonomy" id="2653204"/>
    <lineage>
        <taxon>Bacteria</taxon>
        <taxon>Bacillati</taxon>
        <taxon>Cyanobacteriota</taxon>
        <taxon>Cyanophyceae</taxon>
        <taxon>Nostocales</taxon>
        <taxon>Nostocaceae</taxon>
        <taxon>Nostoc</taxon>
    </lineage>
</organism>
<evidence type="ECO:0000313" key="5">
    <source>
        <dbReference type="Proteomes" id="UP000326678"/>
    </source>
</evidence>
<feature type="coiled-coil region" evidence="2">
    <location>
        <begin position="570"/>
        <end position="597"/>
    </location>
</feature>
<feature type="domain" description="DUF3991" evidence="3">
    <location>
        <begin position="402"/>
        <end position="480"/>
    </location>
</feature>
<evidence type="ECO:0000256" key="1">
    <source>
        <dbReference type="ARBA" id="ARBA00010657"/>
    </source>
</evidence>
<evidence type="ECO:0000256" key="2">
    <source>
        <dbReference type="SAM" id="Coils"/>
    </source>
</evidence>